<reference evidence="3" key="1">
    <citation type="journal article" date="2019" name="Int. J. Syst. Evol. Microbiol.">
        <title>The Global Catalogue of Microorganisms (GCM) 10K type strain sequencing project: providing services to taxonomists for standard genome sequencing and annotation.</title>
        <authorList>
            <consortium name="The Broad Institute Genomics Platform"/>
            <consortium name="The Broad Institute Genome Sequencing Center for Infectious Disease"/>
            <person name="Wu L."/>
            <person name="Ma J."/>
        </authorList>
    </citation>
    <scope>NUCLEOTIDE SEQUENCE [LARGE SCALE GENOMIC DNA]</scope>
    <source>
        <strain evidence="3">CGMCC 4.5798</strain>
    </source>
</reference>
<evidence type="ECO:0000313" key="3">
    <source>
        <dbReference type="Proteomes" id="UP001596086"/>
    </source>
</evidence>
<dbReference type="RefSeq" id="WP_379771870.1">
    <property type="nucleotide sequence ID" value="NZ_JBHSMZ010000010.1"/>
</dbReference>
<evidence type="ECO:0000256" key="1">
    <source>
        <dbReference type="SAM" id="SignalP"/>
    </source>
</evidence>
<protein>
    <submittedName>
        <fullName evidence="2">STY0301 family protein</fullName>
    </submittedName>
</protein>
<name>A0ABW0RZY7_9BURK</name>
<keyword evidence="1" id="KW-0732">Signal</keyword>
<gene>
    <name evidence="2" type="ORF">ACFPO9_14720</name>
</gene>
<evidence type="ECO:0000313" key="2">
    <source>
        <dbReference type="EMBL" id="MFC5549767.1"/>
    </source>
</evidence>
<dbReference type="Proteomes" id="UP001596086">
    <property type="component" value="Unassembled WGS sequence"/>
</dbReference>
<dbReference type="NCBIfam" id="NF042415">
    <property type="entry name" value="STY0301_fam"/>
    <property type="match status" value="1"/>
</dbReference>
<comment type="caution">
    <text evidence="2">The sequence shown here is derived from an EMBL/GenBank/DDBJ whole genome shotgun (WGS) entry which is preliminary data.</text>
</comment>
<feature type="signal peptide" evidence="1">
    <location>
        <begin position="1"/>
        <end position="18"/>
    </location>
</feature>
<dbReference type="EMBL" id="JBHSMZ010000010">
    <property type="protein sequence ID" value="MFC5549767.1"/>
    <property type="molecule type" value="Genomic_DNA"/>
</dbReference>
<dbReference type="InterPro" id="IPR049973">
    <property type="entry name" value="STY0301-like"/>
</dbReference>
<feature type="chain" id="PRO_5045614169" evidence="1">
    <location>
        <begin position="19"/>
        <end position="144"/>
    </location>
</feature>
<proteinExistence type="predicted"/>
<organism evidence="2 3">
    <name type="scientific">Massilia aerilata</name>
    <dbReference type="NCBI Taxonomy" id="453817"/>
    <lineage>
        <taxon>Bacteria</taxon>
        <taxon>Pseudomonadati</taxon>
        <taxon>Pseudomonadota</taxon>
        <taxon>Betaproteobacteria</taxon>
        <taxon>Burkholderiales</taxon>
        <taxon>Oxalobacteraceae</taxon>
        <taxon>Telluria group</taxon>
        <taxon>Massilia</taxon>
    </lineage>
</organism>
<sequence length="144" mass="15544">MKRILPLLCALYSQAAFADTKITCPDVYPANLLATKGVPGKWKGIAHVPGQDLALQSAGVLAGPPQQQPQGLQRGVEKKTKKGLEIEFPALDAFTEPLEKWMYCAYGGGGEVQLLQKLPGDTKACKAEFTRTPYGSYSIDMACK</sequence>
<keyword evidence="3" id="KW-1185">Reference proteome</keyword>
<accession>A0ABW0RZY7</accession>